<dbReference type="AlphaFoldDB" id="A0A9P1CL40"/>
<evidence type="ECO:0000313" key="3">
    <source>
        <dbReference type="EMBL" id="CAI3993654.1"/>
    </source>
</evidence>
<dbReference type="EMBL" id="CAMXCT030001857">
    <property type="protein sequence ID" value="CAL4780966.1"/>
    <property type="molecule type" value="Genomic_DNA"/>
</dbReference>
<reference evidence="3" key="1">
    <citation type="submission" date="2022-10" db="EMBL/GenBank/DDBJ databases">
        <authorList>
            <person name="Chen Y."/>
            <person name="Dougan E. K."/>
            <person name="Chan C."/>
            <person name="Rhodes N."/>
            <person name="Thang M."/>
        </authorList>
    </citation>
    <scope>NUCLEOTIDE SEQUENCE</scope>
</reference>
<feature type="zinc finger region" description="C3H1-type" evidence="1">
    <location>
        <begin position="150"/>
        <end position="172"/>
    </location>
</feature>
<dbReference type="InterPro" id="IPR000571">
    <property type="entry name" value="Znf_CCCH"/>
</dbReference>
<sequence length="191" mass="20333">MVNFRYLRTFIDEDLVDAPAMRRSQSEPALGNRSEEDASNAEYAEYVAHLQQRTSTNFPPAQAVPPVPAPPVPPPAPAVAAPAVAAPAVAAPAVAAPAVAAPAVAAPAVAAPAVPEQEPVHPVPVDVGAVMPEKRGGNGSLGHPHLCRRPCIRFSKGECNMGDACEYCHLQHERRPTFDKRQRILMRDMDT</sequence>
<gene>
    <name evidence="3" type="ORF">C1SCF055_LOCUS20382</name>
</gene>
<reference evidence="4 5" key="2">
    <citation type="submission" date="2024-05" db="EMBL/GenBank/DDBJ databases">
        <authorList>
            <person name="Chen Y."/>
            <person name="Shah S."/>
            <person name="Dougan E. K."/>
            <person name="Thang M."/>
            <person name="Chan C."/>
        </authorList>
    </citation>
    <scope>NUCLEOTIDE SEQUENCE [LARGE SCALE GENOMIC DNA]</scope>
</reference>
<evidence type="ECO:0000259" key="2">
    <source>
        <dbReference type="PROSITE" id="PS50103"/>
    </source>
</evidence>
<feature type="domain" description="C3H1-type" evidence="2">
    <location>
        <begin position="150"/>
        <end position="172"/>
    </location>
</feature>
<keyword evidence="5" id="KW-1185">Reference proteome</keyword>
<organism evidence="3">
    <name type="scientific">Cladocopium goreaui</name>
    <dbReference type="NCBI Taxonomy" id="2562237"/>
    <lineage>
        <taxon>Eukaryota</taxon>
        <taxon>Sar</taxon>
        <taxon>Alveolata</taxon>
        <taxon>Dinophyceae</taxon>
        <taxon>Suessiales</taxon>
        <taxon>Symbiodiniaceae</taxon>
        <taxon>Cladocopium</taxon>
    </lineage>
</organism>
<dbReference type="PROSITE" id="PS50103">
    <property type="entry name" value="ZF_C3H1"/>
    <property type="match status" value="1"/>
</dbReference>
<dbReference type="GO" id="GO:0008270">
    <property type="term" value="F:zinc ion binding"/>
    <property type="evidence" value="ECO:0007669"/>
    <property type="project" value="UniProtKB-KW"/>
</dbReference>
<comment type="caution">
    <text evidence="3">The sequence shown here is derived from an EMBL/GenBank/DDBJ whole genome shotgun (WGS) entry which is preliminary data.</text>
</comment>
<protein>
    <submittedName>
        <fullName evidence="4">C3H1-type domain-containing protein</fullName>
    </submittedName>
</protein>
<dbReference type="OrthoDB" id="412791at2759"/>
<evidence type="ECO:0000313" key="5">
    <source>
        <dbReference type="Proteomes" id="UP001152797"/>
    </source>
</evidence>
<dbReference type="Proteomes" id="UP001152797">
    <property type="component" value="Unassembled WGS sequence"/>
</dbReference>
<proteinExistence type="predicted"/>
<evidence type="ECO:0000313" key="4">
    <source>
        <dbReference type="EMBL" id="CAL4780966.1"/>
    </source>
</evidence>
<dbReference type="EMBL" id="CAMXCT020001857">
    <property type="protein sequence ID" value="CAL1147029.1"/>
    <property type="molecule type" value="Genomic_DNA"/>
</dbReference>
<dbReference type="EMBL" id="CAMXCT010001857">
    <property type="protein sequence ID" value="CAI3993654.1"/>
    <property type="molecule type" value="Genomic_DNA"/>
</dbReference>
<keyword evidence="1" id="KW-0862">Zinc</keyword>
<name>A0A9P1CL40_9DINO</name>
<evidence type="ECO:0000256" key="1">
    <source>
        <dbReference type="PROSITE-ProRule" id="PRU00723"/>
    </source>
</evidence>
<keyword evidence="1" id="KW-0479">Metal-binding</keyword>
<accession>A0A9P1CL40</accession>
<keyword evidence="1" id="KW-0863">Zinc-finger</keyword>